<name>A0A0B2UQ57_TOXCA</name>
<accession>A0A0B2UQ57</accession>
<evidence type="ECO:0000313" key="1">
    <source>
        <dbReference type="EMBL" id="KHN71065.1"/>
    </source>
</evidence>
<keyword evidence="2" id="KW-1185">Reference proteome</keyword>
<protein>
    <submittedName>
        <fullName evidence="1">Uncharacterized protein</fullName>
    </submittedName>
</protein>
<evidence type="ECO:0000313" key="2">
    <source>
        <dbReference type="Proteomes" id="UP000031036"/>
    </source>
</evidence>
<gene>
    <name evidence="1" type="ORF">Tcan_02551</name>
</gene>
<dbReference type="AlphaFoldDB" id="A0A0B2UQ57"/>
<dbReference type="Proteomes" id="UP000031036">
    <property type="component" value="Unassembled WGS sequence"/>
</dbReference>
<proteinExistence type="predicted"/>
<organism evidence="1 2">
    <name type="scientific">Toxocara canis</name>
    <name type="common">Canine roundworm</name>
    <dbReference type="NCBI Taxonomy" id="6265"/>
    <lineage>
        <taxon>Eukaryota</taxon>
        <taxon>Metazoa</taxon>
        <taxon>Ecdysozoa</taxon>
        <taxon>Nematoda</taxon>
        <taxon>Chromadorea</taxon>
        <taxon>Rhabditida</taxon>
        <taxon>Spirurina</taxon>
        <taxon>Ascaridomorpha</taxon>
        <taxon>Ascaridoidea</taxon>
        <taxon>Toxocaridae</taxon>
        <taxon>Toxocara</taxon>
    </lineage>
</organism>
<reference evidence="1 2" key="1">
    <citation type="submission" date="2014-11" db="EMBL/GenBank/DDBJ databases">
        <title>Genetic blueprint of the zoonotic pathogen Toxocara canis.</title>
        <authorList>
            <person name="Zhu X.-Q."/>
            <person name="Korhonen P.K."/>
            <person name="Cai H."/>
            <person name="Young N.D."/>
            <person name="Nejsum P."/>
            <person name="von Samson-Himmelstjerna G."/>
            <person name="Boag P.R."/>
            <person name="Tan P."/>
            <person name="Li Q."/>
            <person name="Min J."/>
            <person name="Yang Y."/>
            <person name="Wang X."/>
            <person name="Fang X."/>
            <person name="Hall R.S."/>
            <person name="Hofmann A."/>
            <person name="Sternberg P.W."/>
            <person name="Jex A.R."/>
            <person name="Gasser R.B."/>
        </authorList>
    </citation>
    <scope>NUCLEOTIDE SEQUENCE [LARGE SCALE GENOMIC DNA]</scope>
    <source>
        <strain evidence="1">PN_DK_2014</strain>
    </source>
</reference>
<comment type="caution">
    <text evidence="1">The sequence shown here is derived from an EMBL/GenBank/DDBJ whole genome shotgun (WGS) entry which is preliminary data.</text>
</comment>
<dbReference type="EMBL" id="JPKZ01022791">
    <property type="protein sequence ID" value="KHN71065.1"/>
    <property type="molecule type" value="Genomic_DNA"/>
</dbReference>
<sequence>MGVGPNEGEGPVIGQQNRAAQHYVVGNGRELCRQATRVRRRAVDAPVLTRHMLKQSVARCVGSFLRSLSFPSRFLCFGAKPAARETTPVLAVNHSESEAVTLHLFALLVCELYVFLDLSLTPDNDKDGSSIEDQGFDPEEG</sequence>